<dbReference type="SMART" id="SM00355">
    <property type="entry name" value="ZnF_C2H2"/>
    <property type="match status" value="2"/>
</dbReference>
<evidence type="ECO:0000256" key="3">
    <source>
        <dbReference type="ARBA" id="ARBA00022723"/>
    </source>
</evidence>
<keyword evidence="4" id="KW-0677">Repeat</keyword>
<gene>
    <name evidence="13" type="primary">ZNF227_67</name>
    <name evidence="13" type="ORF">AVEN_91889_1</name>
</gene>
<dbReference type="EMBL" id="BGPR01057963">
    <property type="protein sequence ID" value="GBO34173.1"/>
    <property type="molecule type" value="Genomic_DNA"/>
</dbReference>
<dbReference type="GO" id="GO:0000981">
    <property type="term" value="F:DNA-binding transcription factor activity, RNA polymerase II-specific"/>
    <property type="evidence" value="ECO:0007669"/>
    <property type="project" value="TreeGrafter"/>
</dbReference>
<comment type="subcellular location">
    <subcellularLocation>
        <location evidence="1">Nucleus</location>
    </subcellularLocation>
</comment>
<keyword evidence="10" id="KW-0539">Nucleus</keyword>
<dbReference type="PROSITE" id="PS50157">
    <property type="entry name" value="ZINC_FINGER_C2H2_2"/>
    <property type="match status" value="2"/>
</dbReference>
<evidence type="ECO:0000256" key="2">
    <source>
        <dbReference type="ARBA" id="ARBA00006991"/>
    </source>
</evidence>
<dbReference type="SUPFAM" id="SSF57667">
    <property type="entry name" value="beta-beta-alpha zinc fingers"/>
    <property type="match status" value="1"/>
</dbReference>
<feature type="domain" description="C2H2-type" evidence="12">
    <location>
        <begin position="16"/>
        <end position="43"/>
    </location>
</feature>
<comment type="similarity">
    <text evidence="2">Belongs to the krueppel C2H2-type zinc-finger protein family.</text>
</comment>
<evidence type="ECO:0000256" key="1">
    <source>
        <dbReference type="ARBA" id="ARBA00004123"/>
    </source>
</evidence>
<keyword evidence="6" id="KW-0862">Zinc</keyword>
<keyword evidence="7" id="KW-0805">Transcription regulation</keyword>
<reference evidence="13 14" key="1">
    <citation type="journal article" date="2019" name="Sci. Rep.">
        <title>Orb-weaving spider Araneus ventricosus genome elucidates the spidroin gene catalogue.</title>
        <authorList>
            <person name="Kono N."/>
            <person name="Nakamura H."/>
            <person name="Ohtoshi R."/>
            <person name="Moran D.A.P."/>
            <person name="Shinohara A."/>
            <person name="Yoshida Y."/>
            <person name="Fujiwara M."/>
            <person name="Mori M."/>
            <person name="Tomita M."/>
            <person name="Arakawa K."/>
        </authorList>
    </citation>
    <scope>NUCLEOTIDE SEQUENCE [LARGE SCALE GENOMIC DNA]</scope>
</reference>
<dbReference type="FunFam" id="3.30.160.60:FF:000070">
    <property type="entry name" value="zinc finger protein 689 isoform X1"/>
    <property type="match status" value="1"/>
</dbReference>
<feature type="domain" description="C2H2-type" evidence="12">
    <location>
        <begin position="44"/>
        <end position="71"/>
    </location>
</feature>
<name>A0A4Y2W931_ARAVE</name>
<dbReference type="Gene3D" id="3.30.160.60">
    <property type="entry name" value="Classic Zinc Finger"/>
    <property type="match status" value="2"/>
</dbReference>
<evidence type="ECO:0000256" key="9">
    <source>
        <dbReference type="ARBA" id="ARBA00023163"/>
    </source>
</evidence>
<protein>
    <submittedName>
        <fullName evidence="13">Zinc finger protein 227</fullName>
    </submittedName>
</protein>
<evidence type="ECO:0000256" key="6">
    <source>
        <dbReference type="ARBA" id="ARBA00022833"/>
    </source>
</evidence>
<sequence>TILNRHYLTHTKEKPYSCDVCGKAFSQRNSLNLHYLTHTKEKPHSCEVCGKAFSRKDNLNVHYRKHRKEKTQSGEALQHEGYFGTDLVIWNHVQTTKETPISRNVRAAPEGGFSAPMDLPCSQTRLHGTSWMESGLEPGTLWPRIRDFTTRPPRSTTS</sequence>
<dbReference type="PANTHER" id="PTHR24394:SF29">
    <property type="entry name" value="MYONEURIN"/>
    <property type="match status" value="1"/>
</dbReference>
<evidence type="ECO:0000259" key="12">
    <source>
        <dbReference type="PROSITE" id="PS50157"/>
    </source>
</evidence>
<keyword evidence="5 11" id="KW-0863">Zinc-finger</keyword>
<dbReference type="InterPro" id="IPR036236">
    <property type="entry name" value="Znf_C2H2_sf"/>
</dbReference>
<keyword evidence="8" id="KW-0238">DNA-binding</keyword>
<evidence type="ECO:0000256" key="7">
    <source>
        <dbReference type="ARBA" id="ARBA00023015"/>
    </source>
</evidence>
<dbReference type="Pfam" id="PF00096">
    <property type="entry name" value="zf-C2H2"/>
    <property type="match status" value="2"/>
</dbReference>
<evidence type="ECO:0000256" key="4">
    <source>
        <dbReference type="ARBA" id="ARBA00022737"/>
    </source>
</evidence>
<evidence type="ECO:0000256" key="11">
    <source>
        <dbReference type="PROSITE-ProRule" id="PRU00042"/>
    </source>
</evidence>
<dbReference type="GO" id="GO:0008270">
    <property type="term" value="F:zinc ion binding"/>
    <property type="evidence" value="ECO:0007669"/>
    <property type="project" value="UniProtKB-KW"/>
</dbReference>
<accession>A0A4Y2W931</accession>
<dbReference type="OrthoDB" id="9622403at2759"/>
<evidence type="ECO:0000313" key="14">
    <source>
        <dbReference type="Proteomes" id="UP000499080"/>
    </source>
</evidence>
<dbReference type="Proteomes" id="UP000499080">
    <property type="component" value="Unassembled WGS sequence"/>
</dbReference>
<keyword evidence="9" id="KW-0804">Transcription</keyword>
<evidence type="ECO:0000256" key="10">
    <source>
        <dbReference type="ARBA" id="ARBA00023242"/>
    </source>
</evidence>
<feature type="non-terminal residue" evidence="13">
    <location>
        <position position="1"/>
    </location>
</feature>
<dbReference type="GO" id="GO:0005634">
    <property type="term" value="C:nucleus"/>
    <property type="evidence" value="ECO:0007669"/>
    <property type="project" value="UniProtKB-SubCell"/>
</dbReference>
<keyword evidence="14" id="KW-1185">Reference proteome</keyword>
<keyword evidence="3" id="KW-0479">Metal-binding</keyword>
<evidence type="ECO:0000313" key="13">
    <source>
        <dbReference type="EMBL" id="GBO34173.1"/>
    </source>
</evidence>
<comment type="caution">
    <text evidence="13">The sequence shown here is derived from an EMBL/GenBank/DDBJ whole genome shotgun (WGS) entry which is preliminary data.</text>
</comment>
<dbReference type="AlphaFoldDB" id="A0A4Y2W931"/>
<dbReference type="FunFam" id="3.30.160.60:FF:000065">
    <property type="entry name" value="B-cell CLL/lymphoma 6, member B"/>
    <property type="match status" value="1"/>
</dbReference>
<evidence type="ECO:0000256" key="8">
    <source>
        <dbReference type="ARBA" id="ARBA00023125"/>
    </source>
</evidence>
<evidence type="ECO:0000256" key="5">
    <source>
        <dbReference type="ARBA" id="ARBA00022771"/>
    </source>
</evidence>
<proteinExistence type="inferred from homology"/>
<dbReference type="PROSITE" id="PS00028">
    <property type="entry name" value="ZINC_FINGER_C2H2_1"/>
    <property type="match status" value="2"/>
</dbReference>
<dbReference type="GO" id="GO:0003677">
    <property type="term" value="F:DNA binding"/>
    <property type="evidence" value="ECO:0007669"/>
    <property type="project" value="UniProtKB-KW"/>
</dbReference>
<dbReference type="PANTHER" id="PTHR24394">
    <property type="entry name" value="ZINC FINGER PROTEIN"/>
    <property type="match status" value="1"/>
</dbReference>
<organism evidence="13 14">
    <name type="scientific">Araneus ventricosus</name>
    <name type="common">Orbweaver spider</name>
    <name type="synonym">Epeira ventricosa</name>
    <dbReference type="NCBI Taxonomy" id="182803"/>
    <lineage>
        <taxon>Eukaryota</taxon>
        <taxon>Metazoa</taxon>
        <taxon>Ecdysozoa</taxon>
        <taxon>Arthropoda</taxon>
        <taxon>Chelicerata</taxon>
        <taxon>Arachnida</taxon>
        <taxon>Araneae</taxon>
        <taxon>Araneomorphae</taxon>
        <taxon>Entelegynae</taxon>
        <taxon>Araneoidea</taxon>
        <taxon>Araneidae</taxon>
        <taxon>Araneus</taxon>
    </lineage>
</organism>
<dbReference type="InterPro" id="IPR013087">
    <property type="entry name" value="Znf_C2H2_type"/>
</dbReference>